<evidence type="ECO:0000313" key="1">
    <source>
        <dbReference type="EMBL" id="KUN07434.1"/>
    </source>
</evidence>
<dbReference type="Proteomes" id="UP000053127">
    <property type="component" value="Unassembled WGS sequence"/>
</dbReference>
<evidence type="ECO:0000313" key="2">
    <source>
        <dbReference type="Proteomes" id="UP000053127"/>
    </source>
</evidence>
<keyword evidence="2" id="KW-1185">Reference proteome</keyword>
<reference evidence="1 2" key="1">
    <citation type="submission" date="2015-10" db="EMBL/GenBank/DDBJ databases">
        <title>Draft genome sequence of Streptomyces yokosukanensis DSM 40224, type strain for the species Streptomyces yokosukanensis.</title>
        <authorList>
            <person name="Ruckert C."/>
            <person name="Winkler A."/>
            <person name="Kalinowski J."/>
            <person name="Kampfer P."/>
            <person name="Glaeser S."/>
        </authorList>
    </citation>
    <scope>NUCLEOTIDE SEQUENCE [LARGE SCALE GENOMIC DNA]</scope>
    <source>
        <strain evidence="1 2">DSM 40224</strain>
    </source>
</reference>
<name>A0A117Q3Q6_9ACTN</name>
<accession>A0A117Q3Q6</accession>
<dbReference type="AlphaFoldDB" id="A0A117Q3Q6"/>
<dbReference type="RefSeq" id="WP_067120685.1">
    <property type="nucleotide sequence ID" value="NZ_KQ948209.1"/>
</dbReference>
<dbReference type="STRING" id="67386.AQI95_10395"/>
<proteinExistence type="predicted"/>
<gene>
    <name evidence="1" type="ORF">AQI95_10395</name>
</gene>
<sequence length="115" mass="12219">MTHPAHIGRAVDAPPQAINFRTETRPDGSTVLSLLTVTAPYVVTEHRFELDPHLARFLLGALLRDLDGIPDPGPCPEAAALLAALDSPDPTAFDTAMDAYHAHLHHLLTNGGNGA</sequence>
<comment type="caution">
    <text evidence="1">The sequence shown here is derived from an EMBL/GenBank/DDBJ whole genome shotgun (WGS) entry which is preliminary data.</text>
</comment>
<protein>
    <submittedName>
        <fullName evidence="1">Uncharacterized protein</fullName>
    </submittedName>
</protein>
<dbReference type="EMBL" id="LMWN01000012">
    <property type="protein sequence ID" value="KUN07434.1"/>
    <property type="molecule type" value="Genomic_DNA"/>
</dbReference>
<organism evidence="1 2">
    <name type="scientific">Streptomyces yokosukanensis</name>
    <dbReference type="NCBI Taxonomy" id="67386"/>
    <lineage>
        <taxon>Bacteria</taxon>
        <taxon>Bacillati</taxon>
        <taxon>Actinomycetota</taxon>
        <taxon>Actinomycetes</taxon>
        <taxon>Kitasatosporales</taxon>
        <taxon>Streptomycetaceae</taxon>
        <taxon>Streptomyces</taxon>
    </lineage>
</organism>
<dbReference type="OrthoDB" id="4221327at2"/>